<dbReference type="OrthoDB" id="3730669at2"/>
<evidence type="ECO:0000256" key="1">
    <source>
        <dbReference type="SAM" id="Phobius"/>
    </source>
</evidence>
<dbReference type="EMBL" id="QTUA01000001">
    <property type="protein sequence ID" value="REF30239.1"/>
    <property type="molecule type" value="Genomic_DNA"/>
</dbReference>
<reference evidence="3 4" key="1">
    <citation type="submission" date="2018-08" db="EMBL/GenBank/DDBJ databases">
        <title>Sequencing the genomes of 1000 actinobacteria strains.</title>
        <authorList>
            <person name="Klenk H.-P."/>
        </authorList>
    </citation>
    <scope>NUCLEOTIDE SEQUENCE [LARGE SCALE GENOMIC DNA]</scope>
    <source>
        <strain evidence="3 4">DSM 22967</strain>
    </source>
</reference>
<dbReference type="PANTHER" id="PTHR34473">
    <property type="entry name" value="UPF0699 TRANSMEMBRANE PROTEIN YDBS"/>
    <property type="match status" value="1"/>
</dbReference>
<dbReference type="RefSeq" id="WP_115922256.1">
    <property type="nucleotide sequence ID" value="NZ_QTUA01000001.1"/>
</dbReference>
<keyword evidence="4" id="KW-1185">Reference proteome</keyword>
<dbReference type="AlphaFoldDB" id="A0A3D9ULP6"/>
<evidence type="ECO:0000259" key="2">
    <source>
        <dbReference type="Pfam" id="PF03703"/>
    </source>
</evidence>
<accession>A0A3D9ULP6</accession>
<proteinExistence type="predicted"/>
<dbReference type="Proteomes" id="UP000256253">
    <property type="component" value="Unassembled WGS sequence"/>
</dbReference>
<dbReference type="Pfam" id="PF03703">
    <property type="entry name" value="bPH_2"/>
    <property type="match status" value="1"/>
</dbReference>
<dbReference type="InterPro" id="IPR005182">
    <property type="entry name" value="YdbS-like_PH"/>
</dbReference>
<keyword evidence="1" id="KW-0472">Membrane</keyword>
<organism evidence="3 4">
    <name type="scientific">Calidifontibacter indicus</name>
    <dbReference type="NCBI Taxonomy" id="419650"/>
    <lineage>
        <taxon>Bacteria</taxon>
        <taxon>Bacillati</taxon>
        <taxon>Actinomycetota</taxon>
        <taxon>Actinomycetes</taxon>
        <taxon>Micrococcales</taxon>
        <taxon>Dermacoccaceae</taxon>
        <taxon>Calidifontibacter</taxon>
    </lineage>
</organism>
<sequence length="169" mass="18665">MSYPDGPAALLQREPAHRVSPRAKVMWTISEAIGGVIIAGLAFWLWTRDWIPAPWDTVLLVLTVVEAAVSIVVVPQWRFRVHRWEITPEAVYTQHGWLSQERRVAPIPRIQTVDTERGPLAQLLRLSTVTITTASSRGELRIAGLERADADRIVAELTTIAAADGGDGT</sequence>
<evidence type="ECO:0000313" key="3">
    <source>
        <dbReference type="EMBL" id="REF30239.1"/>
    </source>
</evidence>
<keyword evidence="1" id="KW-0812">Transmembrane</keyword>
<feature type="transmembrane region" description="Helical" evidence="1">
    <location>
        <begin position="25"/>
        <end position="46"/>
    </location>
</feature>
<comment type="caution">
    <text evidence="3">The sequence shown here is derived from an EMBL/GenBank/DDBJ whole genome shotgun (WGS) entry which is preliminary data.</text>
</comment>
<name>A0A3D9ULP6_9MICO</name>
<gene>
    <name evidence="3" type="ORF">DFJ65_1237</name>
</gene>
<feature type="transmembrane region" description="Helical" evidence="1">
    <location>
        <begin position="58"/>
        <end position="77"/>
    </location>
</feature>
<dbReference type="PANTHER" id="PTHR34473:SF3">
    <property type="entry name" value="TRANSMEMBRANE PROTEIN-RELATED"/>
    <property type="match status" value="1"/>
</dbReference>
<feature type="domain" description="YdbS-like PH" evidence="2">
    <location>
        <begin position="80"/>
        <end position="155"/>
    </location>
</feature>
<evidence type="ECO:0000313" key="4">
    <source>
        <dbReference type="Proteomes" id="UP000256253"/>
    </source>
</evidence>
<protein>
    <recommendedName>
        <fullName evidence="2">YdbS-like PH domain-containing protein</fullName>
    </recommendedName>
</protein>
<keyword evidence="1" id="KW-1133">Transmembrane helix</keyword>